<proteinExistence type="predicted"/>
<sequence length="175" mass="21143">MEDIRTLRKVSQPQDWPIKIDLTSAFNHIPVSKNLSQFLGFKFKDKCYQHTAMCYGIRYATLTFRKIMRYTMEYIRRTLQIRCLSYCDDLLFLHQAKETLQQQTNQILQTLSKFGWQVSIEKSILVPTQQFEYLGWFLDTSKNQMSMTKQRRAEMLQQISRWRRTIKKKKIVRIK</sequence>
<dbReference type="AlphaFoldDB" id="A0A5J4WPG5"/>
<comment type="caution">
    <text evidence="2">The sequence shown here is derived from an EMBL/GenBank/DDBJ whole genome shotgun (WGS) entry which is preliminary data.</text>
</comment>
<name>A0A5J4WPG5_9EUKA</name>
<reference evidence="2 3" key="1">
    <citation type="submission" date="2019-03" db="EMBL/GenBank/DDBJ databases">
        <title>Single cell metagenomics reveals metabolic interactions within the superorganism composed of flagellate Streblomastix strix and complex community of Bacteroidetes bacteria on its surface.</title>
        <authorList>
            <person name="Treitli S.C."/>
            <person name="Kolisko M."/>
            <person name="Husnik F."/>
            <person name="Keeling P."/>
            <person name="Hampl V."/>
        </authorList>
    </citation>
    <scope>NUCLEOTIDE SEQUENCE [LARGE SCALE GENOMIC DNA]</scope>
    <source>
        <strain evidence="2">ST1C</strain>
    </source>
</reference>
<dbReference type="Proteomes" id="UP000324800">
    <property type="component" value="Unassembled WGS sequence"/>
</dbReference>
<evidence type="ECO:0000313" key="3">
    <source>
        <dbReference type="Proteomes" id="UP000324800"/>
    </source>
</evidence>
<dbReference type="InterPro" id="IPR043128">
    <property type="entry name" value="Rev_trsase/Diguanyl_cyclase"/>
</dbReference>
<protein>
    <submittedName>
        <fullName evidence="2">Putative Transposon Ty3-I Gag-Pol polyprotein</fullName>
    </submittedName>
</protein>
<dbReference type="Gene3D" id="3.30.70.270">
    <property type="match status" value="1"/>
</dbReference>
<dbReference type="OrthoDB" id="6083831at2759"/>
<evidence type="ECO:0000259" key="1">
    <source>
        <dbReference type="PROSITE" id="PS50878"/>
    </source>
</evidence>
<evidence type="ECO:0000313" key="2">
    <source>
        <dbReference type="EMBL" id="KAA6396718.1"/>
    </source>
</evidence>
<dbReference type="PROSITE" id="PS50878">
    <property type="entry name" value="RT_POL"/>
    <property type="match status" value="1"/>
</dbReference>
<dbReference type="InterPro" id="IPR000477">
    <property type="entry name" value="RT_dom"/>
</dbReference>
<dbReference type="Pfam" id="PF00078">
    <property type="entry name" value="RVT_1"/>
    <property type="match status" value="1"/>
</dbReference>
<dbReference type="EMBL" id="SNRW01001356">
    <property type="protein sequence ID" value="KAA6396718.1"/>
    <property type="molecule type" value="Genomic_DNA"/>
</dbReference>
<dbReference type="PANTHER" id="PTHR33050:SF7">
    <property type="entry name" value="RIBONUCLEASE H"/>
    <property type="match status" value="1"/>
</dbReference>
<dbReference type="PANTHER" id="PTHR33050">
    <property type="entry name" value="REVERSE TRANSCRIPTASE DOMAIN-CONTAINING PROTEIN"/>
    <property type="match status" value="1"/>
</dbReference>
<gene>
    <name evidence="2" type="ORF">EZS28_007755</name>
</gene>
<dbReference type="SUPFAM" id="SSF56672">
    <property type="entry name" value="DNA/RNA polymerases"/>
    <property type="match status" value="1"/>
</dbReference>
<organism evidence="2 3">
    <name type="scientific">Streblomastix strix</name>
    <dbReference type="NCBI Taxonomy" id="222440"/>
    <lineage>
        <taxon>Eukaryota</taxon>
        <taxon>Metamonada</taxon>
        <taxon>Preaxostyla</taxon>
        <taxon>Oxymonadida</taxon>
        <taxon>Streblomastigidae</taxon>
        <taxon>Streblomastix</taxon>
    </lineage>
</organism>
<accession>A0A5J4WPG5</accession>
<feature type="domain" description="Reverse transcriptase" evidence="1">
    <location>
        <begin position="1"/>
        <end position="138"/>
    </location>
</feature>
<dbReference type="InterPro" id="IPR052055">
    <property type="entry name" value="Hepadnavirus_pol/RT"/>
</dbReference>
<dbReference type="InterPro" id="IPR043502">
    <property type="entry name" value="DNA/RNA_pol_sf"/>
</dbReference>